<dbReference type="RefSeq" id="WP_167189242.1">
    <property type="nucleotide sequence ID" value="NZ_JAASQL010000004.1"/>
</dbReference>
<feature type="domain" description="Nudix hydrolase" evidence="2">
    <location>
        <begin position="67"/>
        <end position="196"/>
    </location>
</feature>
<protein>
    <submittedName>
        <fullName evidence="3">ADP-ribose pyrophosphatase YjhB (NUDIX family)</fullName>
    </submittedName>
</protein>
<comment type="caution">
    <text evidence="3">The sequence shown here is derived from an EMBL/GenBank/DDBJ whole genome shotgun (WGS) entry which is preliminary data.</text>
</comment>
<sequence length="198" mass="22981">MYKVFINEVPVFFTEINTSLTSFKSVLYQELDCQFLFHEISKNPEVKINVICDNLENDWLNFLLNFQVREAAGGVVKNKAKDLLWIYRFDKWDLPKGHIEKGESKNVAAIREVEEECNVSGLVIDKELQTTYHVFEHKGNKVMKVTYWFLMHTTIESQTLVPQTEEGITAVCFKNSNDSLKCLSNTYGNIKLLMEEIL</sequence>
<dbReference type="PANTHER" id="PTHR43736:SF1">
    <property type="entry name" value="DIHYDRONEOPTERIN TRIPHOSPHATE DIPHOSPHATASE"/>
    <property type="match status" value="1"/>
</dbReference>
<dbReference type="EMBL" id="JAASQL010000004">
    <property type="protein sequence ID" value="NIJ46008.1"/>
    <property type="molecule type" value="Genomic_DNA"/>
</dbReference>
<dbReference type="CDD" id="cd03673">
    <property type="entry name" value="NUDIX_Ap6A_hydrolase"/>
    <property type="match status" value="1"/>
</dbReference>
<keyword evidence="1" id="KW-0378">Hydrolase</keyword>
<name>A0ABX0UCE8_9FLAO</name>
<dbReference type="PROSITE" id="PS00893">
    <property type="entry name" value="NUDIX_BOX"/>
    <property type="match status" value="1"/>
</dbReference>
<proteinExistence type="predicted"/>
<evidence type="ECO:0000259" key="2">
    <source>
        <dbReference type="PROSITE" id="PS51462"/>
    </source>
</evidence>
<gene>
    <name evidence="3" type="ORF">FHR24_002486</name>
</gene>
<dbReference type="Proteomes" id="UP000745859">
    <property type="component" value="Unassembled WGS sequence"/>
</dbReference>
<evidence type="ECO:0000313" key="4">
    <source>
        <dbReference type="Proteomes" id="UP000745859"/>
    </source>
</evidence>
<organism evidence="3 4">
    <name type="scientific">Wenyingzhuangia heitensis</name>
    <dbReference type="NCBI Taxonomy" id="1487859"/>
    <lineage>
        <taxon>Bacteria</taxon>
        <taxon>Pseudomonadati</taxon>
        <taxon>Bacteroidota</taxon>
        <taxon>Flavobacteriia</taxon>
        <taxon>Flavobacteriales</taxon>
        <taxon>Flavobacteriaceae</taxon>
        <taxon>Wenyingzhuangia</taxon>
    </lineage>
</organism>
<accession>A0ABX0UCE8</accession>
<dbReference type="InterPro" id="IPR020084">
    <property type="entry name" value="NUDIX_hydrolase_CS"/>
</dbReference>
<reference evidence="3 4" key="1">
    <citation type="submission" date="2020-03" db="EMBL/GenBank/DDBJ databases">
        <title>Genomic Encyclopedia of Type Strains, Phase IV (KMG-IV): sequencing the most valuable type-strain genomes for metagenomic binning, comparative biology and taxonomic classification.</title>
        <authorList>
            <person name="Goeker M."/>
        </authorList>
    </citation>
    <scope>NUCLEOTIDE SEQUENCE [LARGE SCALE GENOMIC DNA]</scope>
    <source>
        <strain evidence="3 4">DSM 101599</strain>
    </source>
</reference>
<dbReference type="Gene3D" id="3.90.79.10">
    <property type="entry name" value="Nucleoside Triphosphate Pyrophosphohydrolase"/>
    <property type="match status" value="1"/>
</dbReference>
<evidence type="ECO:0000313" key="3">
    <source>
        <dbReference type="EMBL" id="NIJ46008.1"/>
    </source>
</evidence>
<dbReference type="InterPro" id="IPR000086">
    <property type="entry name" value="NUDIX_hydrolase_dom"/>
</dbReference>
<dbReference type="Pfam" id="PF00293">
    <property type="entry name" value="NUDIX"/>
    <property type="match status" value="1"/>
</dbReference>
<evidence type="ECO:0000256" key="1">
    <source>
        <dbReference type="ARBA" id="ARBA00022801"/>
    </source>
</evidence>
<dbReference type="InterPro" id="IPR015797">
    <property type="entry name" value="NUDIX_hydrolase-like_dom_sf"/>
</dbReference>
<dbReference type="PROSITE" id="PS51462">
    <property type="entry name" value="NUDIX"/>
    <property type="match status" value="1"/>
</dbReference>
<dbReference type="SUPFAM" id="SSF55811">
    <property type="entry name" value="Nudix"/>
    <property type="match status" value="1"/>
</dbReference>
<dbReference type="PANTHER" id="PTHR43736">
    <property type="entry name" value="ADP-RIBOSE PYROPHOSPHATASE"/>
    <property type="match status" value="1"/>
</dbReference>
<keyword evidence="4" id="KW-1185">Reference proteome</keyword>